<evidence type="ECO:0000259" key="9">
    <source>
        <dbReference type="Pfam" id="PF00291"/>
    </source>
</evidence>
<dbReference type="GO" id="GO:0003941">
    <property type="term" value="F:L-serine ammonia-lyase activity"/>
    <property type="evidence" value="ECO:0007669"/>
    <property type="project" value="TreeGrafter"/>
</dbReference>
<name>A0A4R0H8X7_9ACTN</name>
<evidence type="ECO:0000256" key="1">
    <source>
        <dbReference type="ARBA" id="ARBA00001274"/>
    </source>
</evidence>
<keyword evidence="5" id="KW-0663">Pyridoxal phosphate</keyword>
<proteinExistence type="inferred from homology"/>
<dbReference type="OrthoDB" id="9811476at2"/>
<keyword evidence="6" id="KW-0456">Lyase</keyword>
<evidence type="ECO:0000256" key="7">
    <source>
        <dbReference type="ARBA" id="ARBA00025527"/>
    </source>
</evidence>
<dbReference type="EC" id="4.3.1.19" evidence="4"/>
<evidence type="ECO:0000313" key="11">
    <source>
        <dbReference type="Proteomes" id="UP000292346"/>
    </source>
</evidence>
<dbReference type="InterPro" id="IPR050147">
    <property type="entry name" value="Ser/Thr_Dehydratase"/>
</dbReference>
<comment type="function">
    <text evidence="7">Catalyzes the anaerobic formation of alpha-ketobutyrate and ammonia from threonine in a two-step reaction. The first step involved a dehydration of threonine and a production of enamine intermediates (aminocrotonate), which tautomerizes to its imine form (iminobutyrate). Both intermediates are unstable and short-lived. The second step is the nonenzymatic hydrolysis of the enamine/imine intermediates to form 2-ketobutyrate and free ammonia. In the low water environment of the cell, the second step is accelerated by RidA.</text>
</comment>
<dbReference type="FunFam" id="3.40.50.1100:FF:000005">
    <property type="entry name" value="Threonine dehydratase catabolic"/>
    <property type="match status" value="1"/>
</dbReference>
<dbReference type="GO" id="GO:0004794">
    <property type="term" value="F:threonine deaminase activity"/>
    <property type="evidence" value="ECO:0007669"/>
    <property type="project" value="UniProtKB-EC"/>
</dbReference>
<sequence>MTVSLEDVKQAAERIAGRVRRTPVIEVAPGLTFKLELLQHTGSFKPRGAFNRLLTAKDSGELTGQGIVAASGGNHALAAAYAARELGVPARIFVPETTPAAKLGKLRTLDADIVQVGSEYAEAYQAALAARDESDALLVHAYDQPEVVAGQGTVGLELLEQAGMFDTVLVAVGGGGLIAGIATAIGDNAQVVSVEPALAPTLQRALEAGEPTDGAVGGVAADSLGARRIGSLAFEAAQTYGVRPVLVDDEAIVAARNELWRQYHLATEHGGATAYAALLSGAYRPAAGERVAVVICGANTDPATLI</sequence>
<dbReference type="PANTHER" id="PTHR48078:SF6">
    <property type="entry name" value="L-THREONINE DEHYDRATASE CATABOLIC TDCB"/>
    <property type="match status" value="1"/>
</dbReference>
<dbReference type="InterPro" id="IPR001926">
    <property type="entry name" value="TrpB-like_PALP"/>
</dbReference>
<dbReference type="Gene3D" id="3.40.50.1100">
    <property type="match status" value="2"/>
</dbReference>
<protein>
    <recommendedName>
        <fullName evidence="4">threonine ammonia-lyase</fullName>
        <ecNumber evidence="4">4.3.1.19</ecNumber>
    </recommendedName>
    <alternativeName>
        <fullName evidence="8">Threonine deaminase</fullName>
    </alternativeName>
</protein>
<evidence type="ECO:0000256" key="6">
    <source>
        <dbReference type="ARBA" id="ARBA00023239"/>
    </source>
</evidence>
<dbReference type="Proteomes" id="UP000292346">
    <property type="component" value="Unassembled WGS sequence"/>
</dbReference>
<comment type="cofactor">
    <cofactor evidence="2">
        <name>pyridoxal 5'-phosphate</name>
        <dbReference type="ChEBI" id="CHEBI:597326"/>
    </cofactor>
</comment>
<accession>A0A4R0H8X7</accession>
<dbReference type="AlphaFoldDB" id="A0A4R0H8X7"/>
<evidence type="ECO:0000256" key="3">
    <source>
        <dbReference type="ARBA" id="ARBA00010869"/>
    </source>
</evidence>
<dbReference type="GO" id="GO:0009097">
    <property type="term" value="P:isoleucine biosynthetic process"/>
    <property type="evidence" value="ECO:0007669"/>
    <property type="project" value="TreeGrafter"/>
</dbReference>
<reference evidence="10 11" key="1">
    <citation type="submission" date="2019-02" db="EMBL/GenBank/DDBJ databases">
        <title>Kribbella capetownensis sp. nov. and Kribbella speibonae sp. nov., isolated from soil.</title>
        <authorList>
            <person name="Curtis S.M."/>
            <person name="Norton I."/>
            <person name="Everest G.J."/>
            <person name="Meyers P.R."/>
        </authorList>
    </citation>
    <scope>NUCLEOTIDE SEQUENCE [LARGE SCALE GENOMIC DNA]</scope>
    <source>
        <strain evidence="10 11">KCTC 29219</strain>
    </source>
</reference>
<feature type="domain" description="Tryptophan synthase beta chain-like PALP" evidence="9">
    <location>
        <begin position="19"/>
        <end position="297"/>
    </location>
</feature>
<comment type="caution">
    <text evidence="10">The sequence shown here is derived from an EMBL/GenBank/DDBJ whole genome shotgun (WGS) entry which is preliminary data.</text>
</comment>
<dbReference type="Pfam" id="PF00291">
    <property type="entry name" value="PALP"/>
    <property type="match status" value="1"/>
</dbReference>
<keyword evidence="11" id="KW-1185">Reference proteome</keyword>
<evidence type="ECO:0000256" key="4">
    <source>
        <dbReference type="ARBA" id="ARBA00012096"/>
    </source>
</evidence>
<gene>
    <name evidence="10" type="ORF">E0H45_15600</name>
</gene>
<dbReference type="PANTHER" id="PTHR48078">
    <property type="entry name" value="THREONINE DEHYDRATASE, MITOCHONDRIAL-RELATED"/>
    <property type="match status" value="1"/>
</dbReference>
<dbReference type="InterPro" id="IPR036052">
    <property type="entry name" value="TrpB-like_PALP_sf"/>
</dbReference>
<organism evidence="10 11">
    <name type="scientific">Kribbella soli</name>
    <dbReference type="NCBI Taxonomy" id="1124743"/>
    <lineage>
        <taxon>Bacteria</taxon>
        <taxon>Bacillati</taxon>
        <taxon>Actinomycetota</taxon>
        <taxon>Actinomycetes</taxon>
        <taxon>Propionibacteriales</taxon>
        <taxon>Kribbellaceae</taxon>
        <taxon>Kribbella</taxon>
    </lineage>
</organism>
<evidence type="ECO:0000256" key="8">
    <source>
        <dbReference type="ARBA" id="ARBA00031427"/>
    </source>
</evidence>
<comment type="similarity">
    <text evidence="3">Belongs to the serine/threonine dehydratase family.</text>
</comment>
<dbReference type="EMBL" id="SJJZ01000002">
    <property type="protein sequence ID" value="TCC07415.1"/>
    <property type="molecule type" value="Genomic_DNA"/>
</dbReference>
<comment type="catalytic activity">
    <reaction evidence="1">
        <text>L-threonine = 2-oxobutanoate + NH4(+)</text>
        <dbReference type="Rhea" id="RHEA:22108"/>
        <dbReference type="ChEBI" id="CHEBI:16763"/>
        <dbReference type="ChEBI" id="CHEBI:28938"/>
        <dbReference type="ChEBI" id="CHEBI:57926"/>
        <dbReference type="EC" id="4.3.1.19"/>
    </reaction>
</comment>
<dbReference type="RefSeq" id="WP_131338058.1">
    <property type="nucleotide sequence ID" value="NZ_SJJZ01000002.1"/>
</dbReference>
<dbReference type="GO" id="GO:0006565">
    <property type="term" value="P:L-serine catabolic process"/>
    <property type="evidence" value="ECO:0007669"/>
    <property type="project" value="TreeGrafter"/>
</dbReference>
<dbReference type="SUPFAM" id="SSF53686">
    <property type="entry name" value="Tryptophan synthase beta subunit-like PLP-dependent enzymes"/>
    <property type="match status" value="1"/>
</dbReference>
<evidence type="ECO:0000256" key="2">
    <source>
        <dbReference type="ARBA" id="ARBA00001933"/>
    </source>
</evidence>
<evidence type="ECO:0000313" key="10">
    <source>
        <dbReference type="EMBL" id="TCC07415.1"/>
    </source>
</evidence>
<evidence type="ECO:0000256" key="5">
    <source>
        <dbReference type="ARBA" id="ARBA00022898"/>
    </source>
</evidence>
<dbReference type="GO" id="GO:0006567">
    <property type="term" value="P:L-threonine catabolic process"/>
    <property type="evidence" value="ECO:0007669"/>
    <property type="project" value="TreeGrafter"/>
</dbReference>
<dbReference type="NCBIfam" id="NF006094">
    <property type="entry name" value="PRK08246.1"/>
    <property type="match status" value="1"/>
</dbReference>